<dbReference type="GO" id="GO:0000723">
    <property type="term" value="P:telomere maintenance"/>
    <property type="evidence" value="ECO:0007669"/>
    <property type="project" value="InterPro"/>
</dbReference>
<evidence type="ECO:0000259" key="2">
    <source>
        <dbReference type="SMART" id="SM00382"/>
    </source>
</evidence>
<evidence type="ECO:0000313" key="4">
    <source>
        <dbReference type="Proteomes" id="UP000240357"/>
    </source>
</evidence>
<name>A0A2T2YNF3_9BACT</name>
<dbReference type="Proteomes" id="UP000240357">
    <property type="component" value="Unassembled WGS sequence"/>
</dbReference>
<dbReference type="Gene3D" id="3.40.50.300">
    <property type="entry name" value="P-loop containing nucleotide triphosphate hydrolases"/>
    <property type="match status" value="2"/>
</dbReference>
<proteinExistence type="predicted"/>
<keyword evidence="1" id="KW-0175">Coiled coil</keyword>
<evidence type="ECO:0000256" key="1">
    <source>
        <dbReference type="SAM" id="Coils"/>
    </source>
</evidence>
<dbReference type="GO" id="GO:0003678">
    <property type="term" value="F:DNA helicase activity"/>
    <property type="evidence" value="ECO:0007669"/>
    <property type="project" value="InterPro"/>
</dbReference>
<dbReference type="RefSeq" id="WP_106933198.1">
    <property type="nucleotide sequence ID" value="NZ_PYFT01000001.1"/>
</dbReference>
<dbReference type="EMBL" id="PYFT01000001">
    <property type="protein sequence ID" value="PSR57026.1"/>
    <property type="molecule type" value="Genomic_DNA"/>
</dbReference>
<dbReference type="InterPro" id="IPR003593">
    <property type="entry name" value="AAA+_ATPase"/>
</dbReference>
<accession>A0A2T2YNF3</accession>
<feature type="domain" description="AAA+ ATPase" evidence="2">
    <location>
        <begin position="24"/>
        <end position="201"/>
    </location>
</feature>
<keyword evidence="3" id="KW-0067">ATP-binding</keyword>
<dbReference type="OrthoDB" id="9763659at2"/>
<keyword evidence="3" id="KW-0347">Helicase</keyword>
<dbReference type="InterPro" id="IPR027417">
    <property type="entry name" value="P-loop_NTPase"/>
</dbReference>
<dbReference type="PANTHER" id="PTHR47642">
    <property type="entry name" value="ATP-DEPENDENT DNA HELICASE"/>
    <property type="match status" value="1"/>
</dbReference>
<dbReference type="CDD" id="cd18809">
    <property type="entry name" value="SF1_C_RecD"/>
    <property type="match status" value="1"/>
</dbReference>
<dbReference type="Pfam" id="PF05970">
    <property type="entry name" value="PIF1"/>
    <property type="match status" value="1"/>
</dbReference>
<gene>
    <name evidence="3" type="ORF">AHMF7605_27850</name>
</gene>
<reference evidence="3 4" key="1">
    <citation type="submission" date="2018-03" db="EMBL/GenBank/DDBJ databases">
        <title>Adhaeribacter sp. HMF7605 Genome sequencing and assembly.</title>
        <authorList>
            <person name="Kang H."/>
            <person name="Kang J."/>
            <person name="Cha I."/>
            <person name="Kim H."/>
            <person name="Joh K."/>
        </authorList>
    </citation>
    <scope>NUCLEOTIDE SEQUENCE [LARGE SCALE GENOMIC DNA]</scope>
    <source>
        <strain evidence="3 4">HMF7605</strain>
    </source>
</reference>
<sequence>MPFPEDIFPNNQEVLNAFNLAEFTSRPLYITGKAGTGKSTFLRHYCQNTHKKYLILAPTGLAALNVGGQTIHSFFGLPPRPLQPNDKGISYFHQAKYDVNGNLEEDEHPKRKIIKKLDVIIIDEISMVRPDLIDAIDNSLRKNGGNANLPFGGKQIIFIGDLFQLEPVVTRDDLPIISRFYASPFFFSARVFQQMQFSNIELIRVYRQSDPNFIGLLDRIRNGKATNNDFISLNNKVNQNYEPAQNEYFIILCTTNAIADNLNASYLQNLPTPEFNYVGRIEGRFEDKLPTLQNLRLKVDSQVIFVKNDQGCRWVNGTIGKVTELKNETVKVKIKHEDIEIEYSVERVRWEKIEYKWINEAEEIESEIVGTFTQYPLKLAWAITIHKSQGLTFDQVIIDSGTGMFAHGQCYVALSRCTSFNGLIFKNFLRQSDIIIDNRVVQIANTANNQTTINEQLLAGLLDRTRVLNKQYAELINENRDLHNRLDEKNKKLLQLEQRTQEQSEEIEILGSSLEDAVQELEKTKKKLLSANKMNLKNSKLISGLQSKIQQGEKEINRQKNIKWYQKLVGTK</sequence>
<dbReference type="AlphaFoldDB" id="A0A2T2YNF3"/>
<keyword evidence="4" id="KW-1185">Reference proteome</keyword>
<dbReference type="InterPro" id="IPR051055">
    <property type="entry name" value="PIF1_helicase"/>
</dbReference>
<protein>
    <submittedName>
        <fullName evidence="3">Helicase</fullName>
    </submittedName>
</protein>
<evidence type="ECO:0000313" key="3">
    <source>
        <dbReference type="EMBL" id="PSR57026.1"/>
    </source>
</evidence>
<dbReference type="InterPro" id="IPR010285">
    <property type="entry name" value="DNA_helicase_pif1-like_DEAD"/>
</dbReference>
<organism evidence="3 4">
    <name type="scientific">Adhaeribacter arboris</name>
    <dbReference type="NCBI Taxonomy" id="2072846"/>
    <lineage>
        <taxon>Bacteria</taxon>
        <taxon>Pseudomonadati</taxon>
        <taxon>Bacteroidota</taxon>
        <taxon>Cytophagia</taxon>
        <taxon>Cytophagales</taxon>
        <taxon>Hymenobacteraceae</taxon>
        <taxon>Adhaeribacter</taxon>
    </lineage>
</organism>
<keyword evidence="3" id="KW-0547">Nucleotide-binding</keyword>
<dbReference type="SMART" id="SM00382">
    <property type="entry name" value="AAA"/>
    <property type="match status" value="1"/>
</dbReference>
<keyword evidence="3" id="KW-0378">Hydrolase</keyword>
<feature type="coiled-coil region" evidence="1">
    <location>
        <begin position="465"/>
        <end position="562"/>
    </location>
</feature>
<dbReference type="GO" id="GO:0006281">
    <property type="term" value="P:DNA repair"/>
    <property type="evidence" value="ECO:0007669"/>
    <property type="project" value="InterPro"/>
</dbReference>
<comment type="caution">
    <text evidence="3">The sequence shown here is derived from an EMBL/GenBank/DDBJ whole genome shotgun (WGS) entry which is preliminary data.</text>
</comment>
<dbReference type="SUPFAM" id="SSF52540">
    <property type="entry name" value="P-loop containing nucleoside triphosphate hydrolases"/>
    <property type="match status" value="2"/>
</dbReference>
<dbReference type="FunFam" id="3.40.50.300:FF:001498">
    <property type="entry name" value="ATP-dependent DNA helicase"/>
    <property type="match status" value="1"/>
</dbReference>